<sequence>MPVEKQPQPYGVNRVDSSTETSTLSSAVAPGGSNSPWYGHYATGRGEPLAAHLYAAPSMQQYIVTPPYLTEASSAPQRAPHPTTQISSPPPVSTQPKSWHNSQYSTETDKEPRPWNSGMCQCCDGTNACCAICCCLVCFECWMADRMKEGCCMPWCVPFSTMSLRLKMRMMYNIQGSILGDFCASLFCKPCILCQMKRELDHMEAEEERLQMRRERAVSAL</sequence>
<evidence type="ECO:0000256" key="1">
    <source>
        <dbReference type="ARBA" id="ARBA00009024"/>
    </source>
</evidence>
<gene>
    <name evidence="4 5" type="primary">LOC106152170</name>
</gene>
<dbReference type="KEGG" id="lak:106152170"/>
<protein>
    <submittedName>
        <fullName evidence="4 5">Protein PLANT CADMIUM RESISTANCE 10</fullName>
    </submittedName>
</protein>
<dbReference type="PANTHER" id="PTHR15907">
    <property type="entry name" value="DUF614 FAMILY PROTEIN-RELATED"/>
    <property type="match status" value="1"/>
</dbReference>
<dbReference type="RefSeq" id="XP_013381123.1">
    <property type="nucleotide sequence ID" value="XM_013525669.2"/>
</dbReference>
<dbReference type="OrthoDB" id="1045822at2759"/>
<dbReference type="AlphaFoldDB" id="A0A1S3H579"/>
<keyword evidence="3" id="KW-1185">Reference proteome</keyword>
<dbReference type="NCBIfam" id="TIGR01571">
    <property type="entry name" value="A_thal_Cys_rich"/>
    <property type="match status" value="1"/>
</dbReference>
<comment type="similarity">
    <text evidence="1">Belongs to the cornifelin family.</text>
</comment>
<evidence type="ECO:0000313" key="3">
    <source>
        <dbReference type="Proteomes" id="UP000085678"/>
    </source>
</evidence>
<proteinExistence type="inferred from homology"/>
<reference evidence="4 5" key="1">
    <citation type="submission" date="2023-09" db="UniProtKB">
        <authorList>
            <consortium name="RefSeq"/>
        </authorList>
    </citation>
    <scope>IDENTIFICATION</scope>
    <source>
        <tissue evidence="4 5">Gonads</tissue>
    </source>
</reference>
<evidence type="ECO:0000313" key="4">
    <source>
        <dbReference type="RefSeq" id="XP_013381122.1"/>
    </source>
</evidence>
<feature type="compositionally biased region" description="Polar residues" evidence="2">
    <location>
        <begin position="94"/>
        <end position="106"/>
    </location>
</feature>
<accession>A0A1S3H579</accession>
<dbReference type="GeneID" id="106152170"/>
<organism evidence="4">
    <name type="scientific">Lingula anatina</name>
    <name type="common">Brachiopod</name>
    <name type="synonym">Lingula unguis</name>
    <dbReference type="NCBI Taxonomy" id="7574"/>
    <lineage>
        <taxon>Eukaryota</taxon>
        <taxon>Metazoa</taxon>
        <taxon>Spiralia</taxon>
        <taxon>Lophotrochozoa</taxon>
        <taxon>Brachiopoda</taxon>
        <taxon>Linguliformea</taxon>
        <taxon>Lingulata</taxon>
        <taxon>Lingulida</taxon>
        <taxon>Linguloidea</taxon>
        <taxon>Lingulidae</taxon>
        <taxon>Lingula</taxon>
    </lineage>
</organism>
<name>A0A1S3H579_LINAN</name>
<feature type="compositionally biased region" description="Polar residues" evidence="2">
    <location>
        <begin position="72"/>
        <end position="87"/>
    </location>
</feature>
<dbReference type="STRING" id="7574.A0A1S3H579"/>
<evidence type="ECO:0000256" key="2">
    <source>
        <dbReference type="SAM" id="MobiDB-lite"/>
    </source>
</evidence>
<dbReference type="Proteomes" id="UP000085678">
    <property type="component" value="Unplaced"/>
</dbReference>
<feature type="region of interest" description="Disordered" evidence="2">
    <location>
        <begin position="1"/>
        <end position="41"/>
    </location>
</feature>
<dbReference type="Pfam" id="PF04749">
    <property type="entry name" value="PLAC8"/>
    <property type="match status" value="1"/>
</dbReference>
<dbReference type="InterPro" id="IPR006461">
    <property type="entry name" value="PLAC_motif_containing"/>
</dbReference>
<evidence type="ECO:0000313" key="5">
    <source>
        <dbReference type="RefSeq" id="XP_013381123.1"/>
    </source>
</evidence>
<dbReference type="RefSeq" id="XP_013381122.1">
    <property type="nucleotide sequence ID" value="XM_013525668.2"/>
</dbReference>
<feature type="compositionally biased region" description="Polar residues" evidence="2">
    <location>
        <begin position="15"/>
        <end position="36"/>
    </location>
</feature>
<feature type="region of interest" description="Disordered" evidence="2">
    <location>
        <begin position="72"/>
        <end position="113"/>
    </location>
</feature>